<dbReference type="Proteomes" id="UP000676409">
    <property type="component" value="Chromosome"/>
</dbReference>
<dbReference type="PANTHER" id="PTHR40980:SF3">
    <property type="entry name" value="TONB-DEPENDENT RECEPTOR-LIKE BETA-BARREL DOMAIN-CONTAINING PROTEIN"/>
    <property type="match status" value="1"/>
</dbReference>
<evidence type="ECO:0000256" key="9">
    <source>
        <dbReference type="RuleBase" id="RU003357"/>
    </source>
</evidence>
<evidence type="ECO:0000256" key="3">
    <source>
        <dbReference type="ARBA" id="ARBA00022452"/>
    </source>
</evidence>
<dbReference type="RefSeq" id="WP_211937816.1">
    <property type="nucleotide sequence ID" value="NZ_CP073078.1"/>
</dbReference>
<dbReference type="InterPro" id="IPR036942">
    <property type="entry name" value="Beta-barrel_TonB_sf"/>
</dbReference>
<keyword evidence="7 8" id="KW-0998">Cell outer membrane</keyword>
<evidence type="ECO:0000256" key="8">
    <source>
        <dbReference type="PROSITE-ProRule" id="PRU01360"/>
    </source>
</evidence>
<dbReference type="KEGG" id="caul:KCG34_22415"/>
<evidence type="ECO:0000256" key="1">
    <source>
        <dbReference type="ARBA" id="ARBA00004571"/>
    </source>
</evidence>
<name>A0A975IVW7_9CAUL</name>
<dbReference type="NCBIfam" id="TIGR01782">
    <property type="entry name" value="TonB-Xanth-Caul"/>
    <property type="match status" value="1"/>
</dbReference>
<dbReference type="Pfam" id="PF00593">
    <property type="entry name" value="TonB_dep_Rec_b-barrel"/>
    <property type="match status" value="1"/>
</dbReference>
<dbReference type="Gene3D" id="2.40.170.20">
    <property type="entry name" value="TonB-dependent receptor, beta-barrel domain"/>
    <property type="match status" value="1"/>
</dbReference>
<comment type="similarity">
    <text evidence="8 9">Belongs to the TonB-dependent receptor family.</text>
</comment>
<keyword evidence="14" id="KW-1185">Reference proteome</keyword>
<dbReference type="EMBL" id="CP073078">
    <property type="protein sequence ID" value="QUD87766.1"/>
    <property type="molecule type" value="Genomic_DNA"/>
</dbReference>
<dbReference type="InterPro" id="IPR037066">
    <property type="entry name" value="Plug_dom_sf"/>
</dbReference>
<evidence type="ECO:0000313" key="14">
    <source>
        <dbReference type="Proteomes" id="UP000676409"/>
    </source>
</evidence>
<sequence length="904" mass="97792">MGRRTDRRAAWLAVASLAALQAALAAPALAQQSAPAASSAPTTVSEIVVTGIRASKQQSLAKKRVAISVMDVVSAEEVGKLPDKNVADAVQRIAGVNISSGSGGEGGFSENDRVSIRGTNPSLTQTTVNGHTIATGDWYIGDQAGTVGRSVSFTLLPSEIVGSVEVQKSSQADYIEGGTAGNVNIVTRKPLDFKQPFTFNGLVQSLYADLPDEADPQGNALISWKNDSDTFGVLVQGFYEARHERRDGQELFLLGSATIDPASPAALAHPDLANVAYPTQIGSAAFTQHSTRQGGLFDVQWRPSDKLQLDVNGFYSKFEGTNFDTNFMASPVNMLGANQVPTSYVLKNGTLEAASFANPGYDPTDPNPGADLAFPGVRDSIYRPNAGSSAGYLDFDVRWQPTDNLLVTAQAGYTRGTGQTPHDYGYEAFLVNAGLVYTMHGTSRPADVSFPGLDPTNFHDPNHVVNGGSWSDSVFVTDSETYGQADAAWTLDLGPIKTVKFGLRYAEHKRTDTQANYGCSADPNSTCYTNPQVVLPMPAWRGTVSPSNFGQGLGVDAGFLSHFWVLNPNDIAAWEQTYNNVNLGPNYQGEFTVDEKDAAGYVMANFGWERLSGDLGVRLVDTDQLSSSWNVDLNGNFVPASVKHDYTKLLPSLNLKYDITKDLVARFAYSETLSRADYSALSPAVTLNNLDHTGSGGDADLKPIRSTNYDLGLEWYFKPQSILSVGLFYMDMPTYVAFGASYRPYLDTSLDQIRQFLITSPINVAAHEEGVELSWQQPLIWGFGALANYTYAEGKTSQGLALVGSSKSTANAEFYYENKSLSARIAYTYRSSFLVGLSNVTPQYEGSQGTLAASLNYKINDHVSFEFDGLNLNNPVLKYYSNAAQPQAFYSNGRQFFLGLRFSL</sequence>
<keyword evidence="6 8" id="KW-0472">Membrane</keyword>
<comment type="subcellular location">
    <subcellularLocation>
        <location evidence="1 8">Cell outer membrane</location>
        <topology evidence="1 8">Multi-pass membrane protein</topology>
    </subcellularLocation>
</comment>
<dbReference type="GO" id="GO:0009279">
    <property type="term" value="C:cell outer membrane"/>
    <property type="evidence" value="ECO:0007669"/>
    <property type="project" value="UniProtKB-SubCell"/>
</dbReference>
<dbReference type="AlphaFoldDB" id="A0A975IVW7"/>
<organism evidence="13 14">
    <name type="scientific">Phenylobacterium montanum</name>
    <dbReference type="NCBI Taxonomy" id="2823693"/>
    <lineage>
        <taxon>Bacteria</taxon>
        <taxon>Pseudomonadati</taxon>
        <taxon>Pseudomonadota</taxon>
        <taxon>Alphaproteobacteria</taxon>
        <taxon>Caulobacterales</taxon>
        <taxon>Caulobacteraceae</taxon>
        <taxon>Phenylobacterium</taxon>
    </lineage>
</organism>
<dbReference type="PANTHER" id="PTHR40980">
    <property type="entry name" value="PLUG DOMAIN-CONTAINING PROTEIN"/>
    <property type="match status" value="1"/>
</dbReference>
<evidence type="ECO:0000256" key="10">
    <source>
        <dbReference type="SAM" id="SignalP"/>
    </source>
</evidence>
<keyword evidence="5 9" id="KW-0798">TonB box</keyword>
<evidence type="ECO:0000256" key="4">
    <source>
        <dbReference type="ARBA" id="ARBA00022692"/>
    </source>
</evidence>
<keyword evidence="4 8" id="KW-0812">Transmembrane</keyword>
<evidence type="ECO:0000259" key="11">
    <source>
        <dbReference type="Pfam" id="PF00593"/>
    </source>
</evidence>
<feature type="domain" description="TonB-dependent receptor-like beta-barrel" evidence="11">
    <location>
        <begin position="452"/>
        <end position="872"/>
    </location>
</feature>
<accession>A0A975IVW7</accession>
<reference evidence="13" key="1">
    <citation type="submission" date="2021-04" db="EMBL/GenBank/DDBJ databases">
        <title>The complete genome sequence of Caulobacter sp. S6.</title>
        <authorList>
            <person name="Tang Y."/>
            <person name="Ouyang W."/>
            <person name="Liu Q."/>
            <person name="Huang B."/>
            <person name="Guo Z."/>
            <person name="Lei P."/>
        </authorList>
    </citation>
    <scope>NUCLEOTIDE SEQUENCE</scope>
    <source>
        <strain evidence="13">S6</strain>
    </source>
</reference>
<proteinExistence type="inferred from homology"/>
<evidence type="ECO:0000256" key="5">
    <source>
        <dbReference type="ARBA" id="ARBA00023077"/>
    </source>
</evidence>
<dbReference type="InterPro" id="IPR000531">
    <property type="entry name" value="Beta-barrel_TonB"/>
</dbReference>
<dbReference type="CDD" id="cd01347">
    <property type="entry name" value="ligand_gated_channel"/>
    <property type="match status" value="1"/>
</dbReference>
<dbReference type="PROSITE" id="PS52016">
    <property type="entry name" value="TONB_DEPENDENT_REC_3"/>
    <property type="match status" value="1"/>
</dbReference>
<keyword evidence="10" id="KW-0732">Signal</keyword>
<feature type="chain" id="PRO_5036710715" evidence="10">
    <location>
        <begin position="31"/>
        <end position="904"/>
    </location>
</feature>
<evidence type="ECO:0000313" key="13">
    <source>
        <dbReference type="EMBL" id="QUD87766.1"/>
    </source>
</evidence>
<dbReference type="Pfam" id="PF07715">
    <property type="entry name" value="Plug"/>
    <property type="match status" value="1"/>
</dbReference>
<dbReference type="Gene3D" id="2.170.130.10">
    <property type="entry name" value="TonB-dependent receptor, plug domain"/>
    <property type="match status" value="1"/>
</dbReference>
<protein>
    <submittedName>
        <fullName evidence="13">TonB-dependent receptor</fullName>
    </submittedName>
</protein>
<feature type="signal peptide" evidence="10">
    <location>
        <begin position="1"/>
        <end position="30"/>
    </location>
</feature>
<keyword evidence="3 8" id="KW-1134">Transmembrane beta strand</keyword>
<keyword evidence="2 8" id="KW-0813">Transport</keyword>
<evidence type="ECO:0000256" key="7">
    <source>
        <dbReference type="ARBA" id="ARBA00023237"/>
    </source>
</evidence>
<dbReference type="InterPro" id="IPR012910">
    <property type="entry name" value="Plug_dom"/>
</dbReference>
<feature type="domain" description="TonB-dependent receptor plug" evidence="12">
    <location>
        <begin position="68"/>
        <end position="181"/>
    </location>
</feature>
<dbReference type="InterPro" id="IPR010104">
    <property type="entry name" value="TonB_rcpt_bac"/>
</dbReference>
<dbReference type="InterPro" id="IPR039426">
    <property type="entry name" value="TonB-dep_rcpt-like"/>
</dbReference>
<keyword evidence="13" id="KW-0675">Receptor</keyword>
<evidence type="ECO:0000256" key="2">
    <source>
        <dbReference type="ARBA" id="ARBA00022448"/>
    </source>
</evidence>
<evidence type="ECO:0000256" key="6">
    <source>
        <dbReference type="ARBA" id="ARBA00023136"/>
    </source>
</evidence>
<dbReference type="SUPFAM" id="SSF56935">
    <property type="entry name" value="Porins"/>
    <property type="match status" value="1"/>
</dbReference>
<gene>
    <name evidence="13" type="ORF">KCG34_22415</name>
</gene>
<evidence type="ECO:0000259" key="12">
    <source>
        <dbReference type="Pfam" id="PF07715"/>
    </source>
</evidence>